<gene>
    <name evidence="1" type="ORF">FUAX_36650</name>
</gene>
<dbReference type="InterPro" id="IPR043749">
    <property type="entry name" value="DUF5694"/>
</dbReference>
<evidence type="ECO:0000313" key="1">
    <source>
        <dbReference type="EMBL" id="BDD11233.1"/>
    </source>
</evidence>
<dbReference type="PROSITE" id="PS51257">
    <property type="entry name" value="PROKAR_LIPOPROTEIN"/>
    <property type="match status" value="1"/>
</dbReference>
<protein>
    <recommendedName>
        <fullName evidence="3">TraB/GumN family protein</fullName>
    </recommendedName>
</protein>
<dbReference type="Proteomes" id="UP001348817">
    <property type="component" value="Chromosome"/>
</dbReference>
<dbReference type="Pfam" id="PF18950">
    <property type="entry name" value="DUF5694"/>
    <property type="match status" value="1"/>
</dbReference>
<evidence type="ECO:0000313" key="2">
    <source>
        <dbReference type="Proteomes" id="UP001348817"/>
    </source>
</evidence>
<sequence>MRKQILPFLCVALGIFSCQNQKGDTKAVTKAEVPAKTKLEIQKPKSDKVQVMNFGTFHMGYTPDATTVDFDEHNAKNQTEVRTLVKSLAAFKPTVICVEVIPENEAQLNEAYQKFLSSGELGEYVDENGLVAFELGKLAGVKKIYAIDHKMGYNYRIASDLDQDKVGKAGVANYEAYYPQYFKKAQESGYDTLSVTEKLRLSNTQEALDFYLTINADQLTHFKTDGKFEGADEAAKYYKRNLRMFANFNQVPVTKNDRIFILMGASHTAFFQDFLRRSPVYETVNPLDYFPPKVTQKAI</sequence>
<reference evidence="1 2" key="1">
    <citation type="submission" date="2021-12" db="EMBL/GenBank/DDBJ databases">
        <title>Genome sequencing of bacteria with rrn-lacking chromosome and rrn-plasmid.</title>
        <authorList>
            <person name="Anda M."/>
            <person name="Iwasaki W."/>
        </authorList>
    </citation>
    <scope>NUCLEOTIDE SEQUENCE [LARGE SCALE GENOMIC DNA]</scope>
    <source>
        <strain evidence="1 2">DSM 100852</strain>
    </source>
</reference>
<dbReference type="RefSeq" id="WP_338392738.1">
    <property type="nucleotide sequence ID" value="NZ_AP025314.1"/>
</dbReference>
<accession>A0AAU9CM05</accession>
<dbReference type="AlphaFoldDB" id="A0AAU9CM05"/>
<dbReference type="EMBL" id="AP025314">
    <property type="protein sequence ID" value="BDD11233.1"/>
    <property type="molecule type" value="Genomic_DNA"/>
</dbReference>
<evidence type="ECO:0008006" key="3">
    <source>
        <dbReference type="Google" id="ProtNLM"/>
    </source>
</evidence>
<dbReference type="KEGG" id="fax:FUAX_36650"/>
<keyword evidence="2" id="KW-1185">Reference proteome</keyword>
<proteinExistence type="predicted"/>
<name>A0AAU9CM05_9BACT</name>
<organism evidence="1 2">
    <name type="scientific">Fulvitalea axinellae</name>
    <dbReference type="NCBI Taxonomy" id="1182444"/>
    <lineage>
        <taxon>Bacteria</taxon>
        <taxon>Pseudomonadati</taxon>
        <taxon>Bacteroidota</taxon>
        <taxon>Cytophagia</taxon>
        <taxon>Cytophagales</taxon>
        <taxon>Persicobacteraceae</taxon>
        <taxon>Fulvitalea</taxon>
    </lineage>
</organism>